<dbReference type="EMBL" id="LLZU01000036">
    <property type="protein sequence ID" value="KRV47587.1"/>
    <property type="molecule type" value="Genomic_DNA"/>
</dbReference>
<protein>
    <recommendedName>
        <fullName evidence="2">DNA polymerase III subunit delta'</fullName>
        <ecNumber evidence="1">2.7.7.7</ecNumber>
    </recommendedName>
</protein>
<dbReference type="NCBIfam" id="NF005926">
    <property type="entry name" value="PRK07940.1"/>
    <property type="match status" value="1"/>
</dbReference>
<evidence type="ECO:0000313" key="9">
    <source>
        <dbReference type="EMBL" id="KRV47587.1"/>
    </source>
</evidence>
<dbReference type="GO" id="GO:0003677">
    <property type="term" value="F:DNA binding"/>
    <property type="evidence" value="ECO:0007669"/>
    <property type="project" value="InterPro"/>
</dbReference>
<dbReference type="InterPro" id="IPR015199">
    <property type="entry name" value="DNA_pol_III_delta_C"/>
</dbReference>
<dbReference type="InterPro" id="IPR050238">
    <property type="entry name" value="DNA_Rep/Repair_Clamp_Loader"/>
</dbReference>
<dbReference type="GO" id="GO:0006261">
    <property type="term" value="P:DNA-templated DNA replication"/>
    <property type="evidence" value="ECO:0007669"/>
    <property type="project" value="TreeGrafter"/>
</dbReference>
<accession>A0A0T6LN68</accession>
<dbReference type="GO" id="GO:0009360">
    <property type="term" value="C:DNA polymerase III complex"/>
    <property type="evidence" value="ECO:0007669"/>
    <property type="project" value="InterPro"/>
</dbReference>
<dbReference type="OrthoDB" id="9809531at2"/>
<dbReference type="PANTHER" id="PTHR11669:SF8">
    <property type="entry name" value="DNA POLYMERASE III SUBUNIT DELTA"/>
    <property type="match status" value="1"/>
</dbReference>
<evidence type="ECO:0000256" key="6">
    <source>
        <dbReference type="ARBA" id="ARBA00022932"/>
    </source>
</evidence>
<reference evidence="9 10" key="1">
    <citation type="submission" date="2015-10" db="EMBL/GenBank/DDBJ databases">
        <title>Draft genome sequence of pyrrolomycin-producing Streptomyces vitaminophilus.</title>
        <authorList>
            <person name="Graham D.E."/>
            <person name="Mahan K.M."/>
            <person name="Klingeman D.M."/>
            <person name="Hettich R.L."/>
            <person name="Parry R.J."/>
        </authorList>
    </citation>
    <scope>NUCLEOTIDE SEQUENCE [LARGE SCALE GENOMIC DNA]</scope>
    <source>
        <strain evidence="9 10">ATCC 31673</strain>
    </source>
</reference>
<keyword evidence="3 9" id="KW-0808">Transferase</keyword>
<evidence type="ECO:0000259" key="8">
    <source>
        <dbReference type="Pfam" id="PF09115"/>
    </source>
</evidence>
<proteinExistence type="predicted"/>
<evidence type="ECO:0000313" key="10">
    <source>
        <dbReference type="Proteomes" id="UP000050867"/>
    </source>
</evidence>
<keyword evidence="6" id="KW-0239">DNA-directed DNA polymerase</keyword>
<dbReference type="RefSeq" id="WP_018386180.1">
    <property type="nucleotide sequence ID" value="NZ_LLZU01000036.1"/>
</dbReference>
<dbReference type="EC" id="2.7.7.7" evidence="1"/>
<dbReference type="PANTHER" id="PTHR11669">
    <property type="entry name" value="REPLICATION FACTOR C / DNA POLYMERASE III GAMMA-TAU SUBUNIT"/>
    <property type="match status" value="1"/>
</dbReference>
<evidence type="ECO:0000256" key="7">
    <source>
        <dbReference type="ARBA" id="ARBA00049244"/>
    </source>
</evidence>
<keyword evidence="5" id="KW-0235">DNA replication</keyword>
<dbReference type="InterPro" id="IPR027417">
    <property type="entry name" value="P-loop_NTPase"/>
</dbReference>
<name>A0A0T6LN68_WENVI</name>
<gene>
    <name evidence="9" type="ORF">AQ490_06755</name>
</gene>
<comment type="catalytic activity">
    <reaction evidence="7">
        <text>DNA(n) + a 2'-deoxyribonucleoside 5'-triphosphate = DNA(n+1) + diphosphate</text>
        <dbReference type="Rhea" id="RHEA:22508"/>
        <dbReference type="Rhea" id="RHEA-COMP:17339"/>
        <dbReference type="Rhea" id="RHEA-COMP:17340"/>
        <dbReference type="ChEBI" id="CHEBI:33019"/>
        <dbReference type="ChEBI" id="CHEBI:61560"/>
        <dbReference type="ChEBI" id="CHEBI:173112"/>
        <dbReference type="EC" id="2.7.7.7"/>
    </reaction>
</comment>
<evidence type="ECO:0000256" key="2">
    <source>
        <dbReference type="ARBA" id="ARBA00014363"/>
    </source>
</evidence>
<evidence type="ECO:0000256" key="3">
    <source>
        <dbReference type="ARBA" id="ARBA00022679"/>
    </source>
</evidence>
<dbReference type="Pfam" id="PF09115">
    <property type="entry name" value="DNApol3-delta_C"/>
    <property type="match status" value="1"/>
</dbReference>
<feature type="domain" description="DNA polymerase III delta subunit C-terminal" evidence="8">
    <location>
        <begin position="328"/>
        <end position="392"/>
    </location>
</feature>
<dbReference type="Proteomes" id="UP000050867">
    <property type="component" value="Unassembled WGS sequence"/>
</dbReference>
<evidence type="ECO:0000256" key="5">
    <source>
        <dbReference type="ARBA" id="ARBA00022705"/>
    </source>
</evidence>
<keyword evidence="4 9" id="KW-0548">Nucleotidyltransferase</keyword>
<dbReference type="SUPFAM" id="SSF52540">
    <property type="entry name" value="P-loop containing nucleoside triphosphate hydrolases"/>
    <property type="match status" value="1"/>
</dbReference>
<dbReference type="STRING" id="76728.AQ490_06755"/>
<dbReference type="Pfam" id="PF13177">
    <property type="entry name" value="DNA_pol3_delta2"/>
    <property type="match status" value="1"/>
</dbReference>
<evidence type="ECO:0000256" key="1">
    <source>
        <dbReference type="ARBA" id="ARBA00012417"/>
    </source>
</evidence>
<dbReference type="GO" id="GO:0003887">
    <property type="term" value="F:DNA-directed DNA polymerase activity"/>
    <property type="evidence" value="ECO:0007669"/>
    <property type="project" value="UniProtKB-KW"/>
</dbReference>
<dbReference type="AlphaFoldDB" id="A0A0T6LN68"/>
<dbReference type="eggNOG" id="COG0470">
    <property type="taxonomic scope" value="Bacteria"/>
</dbReference>
<evidence type="ECO:0000256" key="4">
    <source>
        <dbReference type="ARBA" id="ARBA00022695"/>
    </source>
</evidence>
<organism evidence="9 10">
    <name type="scientific">Wenjunlia vitaminophila</name>
    <name type="common">Streptomyces vitaminophilus</name>
    <dbReference type="NCBI Taxonomy" id="76728"/>
    <lineage>
        <taxon>Bacteria</taxon>
        <taxon>Bacillati</taxon>
        <taxon>Actinomycetota</taxon>
        <taxon>Actinomycetes</taxon>
        <taxon>Kitasatosporales</taxon>
        <taxon>Streptomycetaceae</taxon>
        <taxon>Wenjunlia</taxon>
    </lineage>
</organism>
<comment type="caution">
    <text evidence="9">The sequence shown here is derived from an EMBL/GenBank/DDBJ whole genome shotgun (WGS) entry which is preliminary data.</text>
</comment>
<sequence>MTVWDDVVGQQRVVDQLSAAALAAGALITADPAEARPDSSAMTHAWLFTGPPGSGRATAARAFAAALQCVSPDRALGAAPGCGFCEGCHTTLVGTHADVEVVRTDLLTIGVKDTRDLVRRSSLTPAGGRWQVIVLEDADRLTEGAGNVLLKAVEEPAPRTVWLLCAPSLEDVLPTIRSRCRALVLRTPPAEAIADTLVRRDGVDPQMAAFAARAAHGHIGRARRLATDEGARTRREEVLRIPQMVSDIGGCLKAAQQLVDSAVEDARQVAEGTDAKETEELRAALGASGAGSRLPRGTAGVLKDLQDRQKRRATRTQRDTLDRALIDLAGFYRDVLAVQVGAATELCNAELRPTIDRFAASSTPEHTLRRIEAVLDCRRALDRNVAPLLALEAMTVSLRAA</sequence>
<keyword evidence="10" id="KW-1185">Reference proteome</keyword>
<dbReference type="Gene3D" id="3.40.50.300">
    <property type="entry name" value="P-loop containing nucleotide triphosphate hydrolases"/>
    <property type="match status" value="1"/>
</dbReference>